<reference evidence="2 3" key="1">
    <citation type="submission" date="2021-03" db="EMBL/GenBank/DDBJ databases">
        <title>Genomic Encyclopedia of Type Strains, Phase IV (KMG-IV): sequencing the most valuable type-strain genomes for metagenomic binning, comparative biology and taxonomic classification.</title>
        <authorList>
            <person name="Goeker M."/>
        </authorList>
    </citation>
    <scope>NUCLEOTIDE SEQUENCE [LARGE SCALE GENOMIC DNA]</scope>
    <source>
        <strain evidence="2 3">DSM 24738</strain>
    </source>
</reference>
<name>A0ABS4GK80_9BACL</name>
<dbReference type="InterPro" id="IPR011033">
    <property type="entry name" value="PRC_barrel-like_sf"/>
</dbReference>
<dbReference type="Gene3D" id="2.30.30.240">
    <property type="entry name" value="PRC-barrel domain"/>
    <property type="match status" value="1"/>
</dbReference>
<dbReference type="SUPFAM" id="SSF50346">
    <property type="entry name" value="PRC-barrel domain"/>
    <property type="match status" value="1"/>
</dbReference>
<dbReference type="Pfam" id="PF05239">
    <property type="entry name" value="PRC"/>
    <property type="match status" value="1"/>
</dbReference>
<dbReference type="PANTHER" id="PTHR40061:SF1">
    <property type="entry name" value="SPORULATION PROTEIN YLMC-RELATED"/>
    <property type="match status" value="1"/>
</dbReference>
<dbReference type="PANTHER" id="PTHR40061">
    <property type="entry name" value="SPORULATION PROTEIN YLMC-RELATED"/>
    <property type="match status" value="1"/>
</dbReference>
<sequence>MMKISEFQTKDVVNVLDGSRLGQVSDLEINLKLGQIDAIVVPGQGKFLGFFGKENDLVIPWRNIVKIGKDVVLVRLEEQLYREAKSEDSQDDYRPY</sequence>
<dbReference type="NCBIfam" id="TIGR02888">
    <property type="entry name" value="spore_YlmC_YmxH"/>
    <property type="match status" value="1"/>
</dbReference>
<dbReference type="Proteomes" id="UP001519343">
    <property type="component" value="Unassembled WGS sequence"/>
</dbReference>
<evidence type="ECO:0000313" key="2">
    <source>
        <dbReference type="EMBL" id="MBP1930671.1"/>
    </source>
</evidence>
<gene>
    <name evidence="2" type="ORF">J2Z37_000658</name>
</gene>
<dbReference type="InterPro" id="IPR014238">
    <property type="entry name" value="Spore_YlmC/YmxH"/>
</dbReference>
<evidence type="ECO:0000259" key="1">
    <source>
        <dbReference type="Pfam" id="PF05239"/>
    </source>
</evidence>
<dbReference type="EMBL" id="JAGGKT010000001">
    <property type="protein sequence ID" value="MBP1930671.1"/>
    <property type="molecule type" value="Genomic_DNA"/>
</dbReference>
<dbReference type="RefSeq" id="WP_209808748.1">
    <property type="nucleotide sequence ID" value="NZ_JAGGKT010000001.1"/>
</dbReference>
<feature type="domain" description="PRC-barrel" evidence="1">
    <location>
        <begin position="2"/>
        <end position="75"/>
    </location>
</feature>
<accession>A0ABS4GK80</accession>
<proteinExistence type="predicted"/>
<dbReference type="InterPro" id="IPR027275">
    <property type="entry name" value="PRC-brl_dom"/>
</dbReference>
<keyword evidence="3" id="KW-1185">Reference proteome</keyword>
<protein>
    <submittedName>
        <fullName evidence="2">YlmC/YmxH family sporulation protein</fullName>
    </submittedName>
</protein>
<evidence type="ECO:0000313" key="3">
    <source>
        <dbReference type="Proteomes" id="UP001519343"/>
    </source>
</evidence>
<comment type="caution">
    <text evidence="2">The sequence shown here is derived from an EMBL/GenBank/DDBJ whole genome shotgun (WGS) entry which is preliminary data.</text>
</comment>
<organism evidence="2 3">
    <name type="scientific">Ammoniphilus resinae</name>
    <dbReference type="NCBI Taxonomy" id="861532"/>
    <lineage>
        <taxon>Bacteria</taxon>
        <taxon>Bacillati</taxon>
        <taxon>Bacillota</taxon>
        <taxon>Bacilli</taxon>
        <taxon>Bacillales</taxon>
        <taxon>Paenibacillaceae</taxon>
        <taxon>Aneurinibacillus group</taxon>
        <taxon>Ammoniphilus</taxon>
    </lineage>
</organism>